<comment type="pathway">
    <text evidence="5">Cofactor biosynthesis; coenzyme A biosynthesis; CoA from (R)-pantothenate: step 5/5.</text>
</comment>
<dbReference type="OrthoDB" id="9812943at2"/>
<reference evidence="7 8" key="1">
    <citation type="submission" date="2017-02" db="EMBL/GenBank/DDBJ databases">
        <authorList>
            <person name="Peterson S.W."/>
        </authorList>
    </citation>
    <scope>NUCLEOTIDE SEQUENCE [LARGE SCALE GENOMIC DNA]</scope>
    <source>
        <strain evidence="7 8">ATCC 49788</strain>
    </source>
</reference>
<evidence type="ECO:0000313" key="7">
    <source>
        <dbReference type="EMBL" id="SKA93107.1"/>
    </source>
</evidence>
<feature type="binding site" evidence="5">
    <location>
        <begin position="11"/>
        <end position="16"/>
    </location>
    <ligand>
        <name>ATP</name>
        <dbReference type="ChEBI" id="CHEBI:30616"/>
    </ligand>
</feature>
<dbReference type="Gene3D" id="3.40.50.300">
    <property type="entry name" value="P-loop containing nucleotide triphosphate hydrolases"/>
    <property type="match status" value="1"/>
</dbReference>
<dbReference type="GO" id="GO:0005737">
    <property type="term" value="C:cytoplasm"/>
    <property type="evidence" value="ECO:0007669"/>
    <property type="project" value="UniProtKB-SubCell"/>
</dbReference>
<proteinExistence type="inferred from homology"/>
<dbReference type="CDD" id="cd02022">
    <property type="entry name" value="DPCK"/>
    <property type="match status" value="1"/>
</dbReference>
<dbReference type="EMBL" id="FUYB01000023">
    <property type="protein sequence ID" value="SKA93107.1"/>
    <property type="molecule type" value="Genomic_DNA"/>
</dbReference>
<protein>
    <recommendedName>
        <fullName evidence="5 6">Dephospho-CoA kinase</fullName>
        <ecNumber evidence="5 6">2.7.1.24</ecNumber>
    </recommendedName>
    <alternativeName>
        <fullName evidence="5">Dephosphocoenzyme A kinase</fullName>
    </alternativeName>
</protein>
<dbReference type="HAMAP" id="MF_00376">
    <property type="entry name" value="Dephospho_CoA_kinase"/>
    <property type="match status" value="1"/>
</dbReference>
<comment type="subcellular location">
    <subcellularLocation>
        <location evidence="5">Cytoplasm</location>
    </subcellularLocation>
</comment>
<dbReference type="UniPathway" id="UPA00241">
    <property type="reaction ID" value="UER00356"/>
</dbReference>
<comment type="catalytic activity">
    <reaction evidence="5">
        <text>3'-dephospho-CoA + ATP = ADP + CoA + H(+)</text>
        <dbReference type="Rhea" id="RHEA:18245"/>
        <dbReference type="ChEBI" id="CHEBI:15378"/>
        <dbReference type="ChEBI" id="CHEBI:30616"/>
        <dbReference type="ChEBI" id="CHEBI:57287"/>
        <dbReference type="ChEBI" id="CHEBI:57328"/>
        <dbReference type="ChEBI" id="CHEBI:456216"/>
        <dbReference type="EC" id="2.7.1.24"/>
    </reaction>
</comment>
<dbReference type="RefSeq" id="WP_078923903.1">
    <property type="nucleotide sequence ID" value="NZ_FUYB01000023.1"/>
</dbReference>
<keyword evidence="4 5" id="KW-0173">Coenzyme A biosynthesis</keyword>
<accession>A0A1T4XU95</accession>
<dbReference type="InterPro" id="IPR001977">
    <property type="entry name" value="Depp_CoAkinase"/>
</dbReference>
<dbReference type="AlphaFoldDB" id="A0A1T4XU95"/>
<dbReference type="SUPFAM" id="SSF52540">
    <property type="entry name" value="P-loop containing nucleoside triphosphate hydrolases"/>
    <property type="match status" value="1"/>
</dbReference>
<dbReference type="InterPro" id="IPR027417">
    <property type="entry name" value="P-loop_NTPase"/>
</dbReference>
<organism evidence="7 8">
    <name type="scientific">Thiothrix eikelboomii</name>
    <dbReference type="NCBI Taxonomy" id="92487"/>
    <lineage>
        <taxon>Bacteria</taxon>
        <taxon>Pseudomonadati</taxon>
        <taxon>Pseudomonadota</taxon>
        <taxon>Gammaproteobacteria</taxon>
        <taxon>Thiotrichales</taxon>
        <taxon>Thiotrichaceae</taxon>
        <taxon>Thiothrix</taxon>
    </lineage>
</organism>
<keyword evidence="5" id="KW-0808">Transferase</keyword>
<evidence type="ECO:0000256" key="5">
    <source>
        <dbReference type="HAMAP-Rule" id="MF_00376"/>
    </source>
</evidence>
<keyword evidence="3 5" id="KW-0067">ATP-binding</keyword>
<sequence length="201" mass="22040">MLKVGLTGGIGCGKSTAVTLFRGLGVPIVDADQIAREVVQPGEPALLQVAKVFGAAVLTAEGELNRGWLREFIFKEPKARTQLEAILHPIIHKRIGQAMQVAFESGAAYVLVDVPLLVEQGYQTLFDRIVVVDCLPHQQLERVRARDQTADSQTQQIMQIQASRDLRLQAASDLLDNTSTQAVLEFQVNQLHKKFLGLSSS</sequence>
<keyword evidence="5 7" id="KW-0418">Kinase</keyword>
<evidence type="ECO:0000256" key="3">
    <source>
        <dbReference type="ARBA" id="ARBA00022840"/>
    </source>
</evidence>
<dbReference type="NCBIfam" id="TIGR00152">
    <property type="entry name" value="dephospho-CoA kinase"/>
    <property type="match status" value="1"/>
</dbReference>
<dbReference type="GO" id="GO:0004140">
    <property type="term" value="F:dephospho-CoA kinase activity"/>
    <property type="evidence" value="ECO:0007669"/>
    <property type="project" value="UniProtKB-UniRule"/>
</dbReference>
<keyword evidence="2 5" id="KW-0547">Nucleotide-binding</keyword>
<evidence type="ECO:0000313" key="8">
    <source>
        <dbReference type="Proteomes" id="UP000190460"/>
    </source>
</evidence>
<gene>
    <name evidence="5" type="primary">coaE</name>
    <name evidence="7" type="ORF">SAMN02745130_03468</name>
</gene>
<dbReference type="PROSITE" id="PS51219">
    <property type="entry name" value="DPCK"/>
    <property type="match status" value="1"/>
</dbReference>
<dbReference type="STRING" id="92487.SAMN02745130_03468"/>
<dbReference type="GO" id="GO:0015937">
    <property type="term" value="P:coenzyme A biosynthetic process"/>
    <property type="evidence" value="ECO:0007669"/>
    <property type="project" value="UniProtKB-UniRule"/>
</dbReference>
<dbReference type="Pfam" id="PF01121">
    <property type="entry name" value="CoaE"/>
    <property type="match status" value="1"/>
</dbReference>
<dbReference type="EC" id="2.7.1.24" evidence="5 6"/>
<evidence type="ECO:0000256" key="4">
    <source>
        <dbReference type="ARBA" id="ARBA00022993"/>
    </source>
</evidence>
<evidence type="ECO:0000256" key="2">
    <source>
        <dbReference type="ARBA" id="ARBA00022741"/>
    </source>
</evidence>
<comment type="function">
    <text evidence="5">Catalyzes the phosphorylation of the 3'-hydroxyl group of dephosphocoenzyme A to form coenzyme A.</text>
</comment>
<keyword evidence="8" id="KW-1185">Reference proteome</keyword>
<dbReference type="PANTHER" id="PTHR10695">
    <property type="entry name" value="DEPHOSPHO-COA KINASE-RELATED"/>
    <property type="match status" value="1"/>
</dbReference>
<dbReference type="GO" id="GO:0005524">
    <property type="term" value="F:ATP binding"/>
    <property type="evidence" value="ECO:0007669"/>
    <property type="project" value="UniProtKB-UniRule"/>
</dbReference>
<dbReference type="Proteomes" id="UP000190460">
    <property type="component" value="Unassembled WGS sequence"/>
</dbReference>
<keyword evidence="5" id="KW-0963">Cytoplasm</keyword>
<comment type="similarity">
    <text evidence="1 5">Belongs to the CoaE family.</text>
</comment>
<evidence type="ECO:0000256" key="6">
    <source>
        <dbReference type="NCBIfam" id="TIGR00152"/>
    </source>
</evidence>
<evidence type="ECO:0000256" key="1">
    <source>
        <dbReference type="ARBA" id="ARBA00009018"/>
    </source>
</evidence>
<dbReference type="PANTHER" id="PTHR10695:SF46">
    <property type="entry name" value="BIFUNCTIONAL COENZYME A SYNTHASE-RELATED"/>
    <property type="match status" value="1"/>
</dbReference>
<name>A0A1T4XU95_9GAMM</name>